<dbReference type="PANTHER" id="PTHR19328">
    <property type="entry name" value="HEDGEHOG-INTERACTING PROTEIN"/>
    <property type="match status" value="1"/>
</dbReference>
<comment type="caution">
    <text evidence="2">The sequence shown here is derived from an EMBL/GenBank/DDBJ whole genome shotgun (WGS) entry which is preliminary data.</text>
</comment>
<sequence>MSTKCERLAGLPRTGPGLGRAWRAVLALVVAVSLGTHGTTATAAPRAVVDGHAVRVEVLTRALSYPWALTFLPDGAALITERDGRLRLWADGRLDPRPIDGVPAVWASGQGGLLDVLVHPDVDRTGWIYLSLSHPDGGGRAHTRVVRAVFDRAGHTLRDVEVIVDALPTGRGGRHFGARLAFGGDGMLYITTGERGDGDRAQDPMDLAGKLLRLHPDGAIPDDNPFVGRAGVRPEIYALGTRNGQGMDVHPDTGAVWFHEHGPRGGDEVNLARAGVNYGWPVVTHGRAYSGLPIGEGREKPGMTPPVWTWVPSIAPSGLAIYDGDLFPNWRGDLFVGALKARLIARLEMDGDRVVTEERFLEGDLGRLRALEVGPDGALYLLTDESEGMLARLVPEAPGLK</sequence>
<dbReference type="SUPFAM" id="SSF50952">
    <property type="entry name" value="Soluble quinoprotein glucose dehydrogenase"/>
    <property type="match status" value="1"/>
</dbReference>
<dbReference type="RefSeq" id="WP_184042954.1">
    <property type="nucleotide sequence ID" value="NZ_JACIGK010000005.1"/>
</dbReference>
<gene>
    <name evidence="2" type="ORF">GGD89_000947</name>
</gene>
<dbReference type="InterPro" id="IPR011041">
    <property type="entry name" value="Quinoprot_gluc/sorb_DH_b-prop"/>
</dbReference>
<organism evidence="2 3">
    <name type="scientific">Roseospira visakhapatnamensis</name>
    <dbReference type="NCBI Taxonomy" id="390880"/>
    <lineage>
        <taxon>Bacteria</taxon>
        <taxon>Pseudomonadati</taxon>
        <taxon>Pseudomonadota</taxon>
        <taxon>Alphaproteobacteria</taxon>
        <taxon>Rhodospirillales</taxon>
        <taxon>Rhodospirillaceae</taxon>
        <taxon>Roseospira</taxon>
    </lineage>
</organism>
<evidence type="ECO:0000313" key="3">
    <source>
        <dbReference type="Proteomes" id="UP000554286"/>
    </source>
</evidence>
<dbReference type="Proteomes" id="UP000554286">
    <property type="component" value="Unassembled WGS sequence"/>
</dbReference>
<proteinExistence type="predicted"/>
<dbReference type="Pfam" id="PF07995">
    <property type="entry name" value="GSDH"/>
    <property type="match status" value="1"/>
</dbReference>
<dbReference type="InterPro" id="IPR011042">
    <property type="entry name" value="6-blade_b-propeller_TolB-like"/>
</dbReference>
<name>A0A7W6RBA4_9PROT</name>
<evidence type="ECO:0000313" key="2">
    <source>
        <dbReference type="EMBL" id="MBB4265329.1"/>
    </source>
</evidence>
<dbReference type="EMBL" id="JACIGK010000005">
    <property type="protein sequence ID" value="MBB4265329.1"/>
    <property type="molecule type" value="Genomic_DNA"/>
</dbReference>
<accession>A0A7W6RBA4</accession>
<keyword evidence="3" id="KW-1185">Reference proteome</keyword>
<feature type="domain" description="Glucose/Sorbosone dehydrogenase" evidence="1">
    <location>
        <begin position="63"/>
        <end position="392"/>
    </location>
</feature>
<dbReference type="AlphaFoldDB" id="A0A7W6RBA4"/>
<reference evidence="2 3" key="1">
    <citation type="submission" date="2020-08" db="EMBL/GenBank/DDBJ databases">
        <title>Genome sequencing of Purple Non-Sulfur Bacteria from various extreme environments.</title>
        <authorList>
            <person name="Mayer M."/>
        </authorList>
    </citation>
    <scope>NUCLEOTIDE SEQUENCE [LARGE SCALE GENOMIC DNA]</scope>
    <source>
        <strain evidence="2 3">JA131</strain>
    </source>
</reference>
<evidence type="ECO:0000259" key="1">
    <source>
        <dbReference type="Pfam" id="PF07995"/>
    </source>
</evidence>
<dbReference type="PANTHER" id="PTHR19328:SF75">
    <property type="entry name" value="ALDOSE SUGAR DEHYDROGENASE YLII"/>
    <property type="match status" value="1"/>
</dbReference>
<dbReference type="Gene3D" id="2.120.10.30">
    <property type="entry name" value="TolB, C-terminal domain"/>
    <property type="match status" value="1"/>
</dbReference>
<dbReference type="InterPro" id="IPR012938">
    <property type="entry name" value="Glc/Sorbosone_DH"/>
</dbReference>
<protein>
    <submittedName>
        <fullName evidence="2">Glucose/arabinose dehydrogenase</fullName>
    </submittedName>
</protein>